<name>A0A8G1RZ76_9EURO</name>
<dbReference type="RefSeq" id="XP_040805904.1">
    <property type="nucleotide sequence ID" value="XM_040943788.1"/>
</dbReference>
<evidence type="ECO:0000256" key="1">
    <source>
        <dbReference type="SAM" id="MobiDB-lite"/>
    </source>
</evidence>
<dbReference type="Proteomes" id="UP000249789">
    <property type="component" value="Unassembled WGS sequence"/>
</dbReference>
<organism evidence="2 3">
    <name type="scientific">Aspergillus fijiensis CBS 313.89</name>
    <dbReference type="NCBI Taxonomy" id="1448319"/>
    <lineage>
        <taxon>Eukaryota</taxon>
        <taxon>Fungi</taxon>
        <taxon>Dikarya</taxon>
        <taxon>Ascomycota</taxon>
        <taxon>Pezizomycotina</taxon>
        <taxon>Eurotiomycetes</taxon>
        <taxon>Eurotiomycetidae</taxon>
        <taxon>Eurotiales</taxon>
        <taxon>Aspergillaceae</taxon>
        <taxon>Aspergillus</taxon>
    </lineage>
</organism>
<keyword evidence="3" id="KW-1185">Reference proteome</keyword>
<reference evidence="2 3" key="1">
    <citation type="submission" date="2018-02" db="EMBL/GenBank/DDBJ databases">
        <title>The genomes of Aspergillus section Nigri reveals drivers in fungal speciation.</title>
        <authorList>
            <consortium name="DOE Joint Genome Institute"/>
            <person name="Vesth T.C."/>
            <person name="Nybo J."/>
            <person name="Theobald S."/>
            <person name="Brandl J."/>
            <person name="Frisvad J.C."/>
            <person name="Nielsen K.F."/>
            <person name="Lyhne E.K."/>
            <person name="Kogle M.E."/>
            <person name="Kuo A."/>
            <person name="Riley R."/>
            <person name="Clum A."/>
            <person name="Nolan M."/>
            <person name="Lipzen A."/>
            <person name="Salamov A."/>
            <person name="Henrissat B."/>
            <person name="Wiebenga A."/>
            <person name="De vries R.P."/>
            <person name="Grigoriev I.V."/>
            <person name="Mortensen U.H."/>
            <person name="Andersen M.R."/>
            <person name="Baker S.E."/>
        </authorList>
    </citation>
    <scope>NUCLEOTIDE SEQUENCE [LARGE SCALE GENOMIC DNA]</scope>
    <source>
        <strain evidence="2 3">CBS 313.89</strain>
    </source>
</reference>
<feature type="region of interest" description="Disordered" evidence="1">
    <location>
        <begin position="138"/>
        <end position="169"/>
    </location>
</feature>
<dbReference type="GeneID" id="63861121"/>
<dbReference type="AlphaFoldDB" id="A0A8G1RZ76"/>
<protein>
    <submittedName>
        <fullName evidence="2">Uncharacterized protein</fullName>
    </submittedName>
</protein>
<dbReference type="VEuPathDB" id="FungiDB:BO72DRAFT_444372"/>
<evidence type="ECO:0000313" key="2">
    <source>
        <dbReference type="EMBL" id="RAK81894.1"/>
    </source>
</evidence>
<dbReference type="EMBL" id="KZ824624">
    <property type="protein sequence ID" value="RAK81894.1"/>
    <property type="molecule type" value="Genomic_DNA"/>
</dbReference>
<gene>
    <name evidence="2" type="ORF">BO72DRAFT_444372</name>
</gene>
<evidence type="ECO:0000313" key="3">
    <source>
        <dbReference type="Proteomes" id="UP000249789"/>
    </source>
</evidence>
<sequence>MRHCFRSSGIWLCTRRRTWSGRTIISNFQLNVICLAVDRYGHALSIIRGLPKFPGERSSSGDILPLSYKICNRPHHIVILSLDQPDVPVPGPPSKSERIDHLDISHPPYANDYSLSTEEIITVVERLMRGSAVDIAVGGQTASTETEHESEGCNQIEKEEEQNPEERGQGLSKLEVLKRLFKDGVGCCWILHHYVLLVFSSL</sequence>
<dbReference type="OrthoDB" id="10550790at2759"/>
<proteinExistence type="predicted"/>
<accession>A0A8G1RZ76</accession>